<name>A0A916TMM4_9HYPH</name>
<evidence type="ECO:0000313" key="4">
    <source>
        <dbReference type="Proteomes" id="UP000605148"/>
    </source>
</evidence>
<dbReference type="GO" id="GO:0005975">
    <property type="term" value="P:carbohydrate metabolic process"/>
    <property type="evidence" value="ECO:0007669"/>
    <property type="project" value="InterPro"/>
</dbReference>
<protein>
    <submittedName>
        <fullName evidence="3">AGE family epimerase/isomerase</fullName>
    </submittedName>
</protein>
<accession>A0A916TMM4</accession>
<evidence type="ECO:0000256" key="2">
    <source>
        <dbReference type="ARBA" id="ARBA00023235"/>
    </source>
</evidence>
<dbReference type="AlphaFoldDB" id="A0A916TMM4"/>
<dbReference type="SUPFAM" id="SSF48208">
    <property type="entry name" value="Six-hairpin glycosidases"/>
    <property type="match status" value="1"/>
</dbReference>
<proteinExistence type="inferred from homology"/>
<keyword evidence="4" id="KW-1185">Reference proteome</keyword>
<sequence>MTPDQAPDLEARFQQDISNLIGWLRRDALPLWSKAGRNADHGGYVERLDQGGRPSLNDPVRSRVPLRQLYCMAKAGTRGFLGSGDWAAACLADLAWFERVFRRKDGFFGNLASSDAVLIDPSFDLYNQAFALFGYAAAARAIESARGELEHRALGLLHALIQDYKHKVAGFEETVPPSAPLRSNPHMHMLEACLAWEEISDTPDVWVRLADDIVAMAFDRLIDPETGALHEFFDRQWVRLTGEMCAVEPGHQFEWAWLIWHWATRRDQRAAHNVASRLFQIGRQNGVCPIRKVAVMRLNGDLSIADPVARLWPQTEWLKAACTLARTSHGEERQAYLAEARAACHALRLFLETDTPGLWFDKMMPDGSFIAEPAPASSFYHIVCAIFEAADTAGQLERRLHGSAA</sequence>
<keyword evidence="2" id="KW-0413">Isomerase</keyword>
<dbReference type="Gene3D" id="1.50.10.10">
    <property type="match status" value="1"/>
</dbReference>
<dbReference type="InterPro" id="IPR012341">
    <property type="entry name" value="6hp_glycosidase-like_sf"/>
</dbReference>
<dbReference type="Proteomes" id="UP000605148">
    <property type="component" value="Unassembled WGS sequence"/>
</dbReference>
<organism evidence="3 4">
    <name type="scientific">Roseibium aquae</name>
    <dbReference type="NCBI Taxonomy" id="1323746"/>
    <lineage>
        <taxon>Bacteria</taxon>
        <taxon>Pseudomonadati</taxon>
        <taxon>Pseudomonadota</taxon>
        <taxon>Alphaproteobacteria</taxon>
        <taxon>Hyphomicrobiales</taxon>
        <taxon>Stappiaceae</taxon>
        <taxon>Roseibium</taxon>
    </lineage>
</organism>
<comment type="similarity">
    <text evidence="1">Belongs to the N-acylglucosamine 2-epimerase family.</text>
</comment>
<evidence type="ECO:0000313" key="3">
    <source>
        <dbReference type="EMBL" id="GGB49467.1"/>
    </source>
</evidence>
<dbReference type="InterPro" id="IPR010819">
    <property type="entry name" value="AGE/CE"/>
</dbReference>
<dbReference type="PANTHER" id="PTHR15108">
    <property type="entry name" value="N-ACYLGLUCOSAMINE-2-EPIMERASE"/>
    <property type="match status" value="1"/>
</dbReference>
<comment type="caution">
    <text evidence="3">The sequence shown here is derived from an EMBL/GenBank/DDBJ whole genome shotgun (WGS) entry which is preliminary data.</text>
</comment>
<reference evidence="3" key="2">
    <citation type="submission" date="2020-09" db="EMBL/GenBank/DDBJ databases">
        <authorList>
            <person name="Sun Q."/>
            <person name="Zhou Y."/>
        </authorList>
    </citation>
    <scope>NUCLEOTIDE SEQUENCE</scope>
    <source>
        <strain evidence="3">CGMCC 1.12426</strain>
    </source>
</reference>
<dbReference type="EMBL" id="BMFA01000006">
    <property type="protein sequence ID" value="GGB49467.1"/>
    <property type="molecule type" value="Genomic_DNA"/>
</dbReference>
<dbReference type="GO" id="GO:0016853">
    <property type="term" value="F:isomerase activity"/>
    <property type="evidence" value="ECO:0007669"/>
    <property type="project" value="UniProtKB-KW"/>
</dbReference>
<dbReference type="InterPro" id="IPR008928">
    <property type="entry name" value="6-hairpin_glycosidase_sf"/>
</dbReference>
<dbReference type="OrthoDB" id="9806359at2"/>
<dbReference type="Pfam" id="PF07221">
    <property type="entry name" value="GlcNAc_2-epim"/>
    <property type="match status" value="1"/>
</dbReference>
<gene>
    <name evidence="3" type="ORF">GCM10011316_21990</name>
</gene>
<reference evidence="3" key="1">
    <citation type="journal article" date="2014" name="Int. J. Syst. Evol. Microbiol.">
        <title>Complete genome sequence of Corynebacterium casei LMG S-19264T (=DSM 44701T), isolated from a smear-ripened cheese.</title>
        <authorList>
            <consortium name="US DOE Joint Genome Institute (JGI-PGF)"/>
            <person name="Walter F."/>
            <person name="Albersmeier A."/>
            <person name="Kalinowski J."/>
            <person name="Ruckert C."/>
        </authorList>
    </citation>
    <scope>NUCLEOTIDE SEQUENCE</scope>
    <source>
        <strain evidence="3">CGMCC 1.12426</strain>
    </source>
</reference>
<dbReference type="RefSeq" id="WP_150496315.1">
    <property type="nucleotide sequence ID" value="NZ_BMFA01000006.1"/>
</dbReference>
<evidence type="ECO:0000256" key="1">
    <source>
        <dbReference type="ARBA" id="ARBA00008558"/>
    </source>
</evidence>